<accession>A0ABY4N0F5</accession>
<dbReference type="Pfam" id="PF11228">
    <property type="entry name" value="DUF3027"/>
    <property type="match status" value="1"/>
</dbReference>
<evidence type="ECO:0000313" key="3">
    <source>
        <dbReference type="Proteomes" id="UP001055868"/>
    </source>
</evidence>
<name>A0ABY4N0F5_9MICO</name>
<feature type="compositionally biased region" description="Low complexity" evidence="1">
    <location>
        <begin position="14"/>
        <end position="27"/>
    </location>
</feature>
<organism evidence="2 3">
    <name type="scientific">Brachybacterium kimchii</name>
    <dbReference type="NCBI Taxonomy" id="2942909"/>
    <lineage>
        <taxon>Bacteria</taxon>
        <taxon>Bacillati</taxon>
        <taxon>Actinomycetota</taxon>
        <taxon>Actinomycetes</taxon>
        <taxon>Micrococcales</taxon>
        <taxon>Dermabacteraceae</taxon>
        <taxon>Brachybacterium</taxon>
    </lineage>
</organism>
<dbReference type="InterPro" id="IPR021391">
    <property type="entry name" value="DUF3027"/>
</dbReference>
<protein>
    <submittedName>
        <fullName evidence="2">DUF3027 domain-containing protein</fullName>
    </submittedName>
</protein>
<reference evidence="2" key="1">
    <citation type="submission" date="2022-05" db="EMBL/GenBank/DDBJ databases">
        <title>Genomic analysis of Brachybacterium sp. CBA3104.</title>
        <authorList>
            <person name="Roh S.W."/>
            <person name="Kim Y.B."/>
            <person name="Kim Y."/>
        </authorList>
    </citation>
    <scope>NUCLEOTIDE SEQUENCE</scope>
    <source>
        <strain evidence="2">CBA3104</strain>
    </source>
</reference>
<evidence type="ECO:0000313" key="2">
    <source>
        <dbReference type="EMBL" id="UQN28038.1"/>
    </source>
</evidence>
<keyword evidence="3" id="KW-1185">Reference proteome</keyword>
<feature type="region of interest" description="Disordered" evidence="1">
    <location>
        <begin position="1"/>
        <end position="39"/>
    </location>
</feature>
<evidence type="ECO:0000256" key="1">
    <source>
        <dbReference type="SAM" id="MobiDB-lite"/>
    </source>
</evidence>
<dbReference type="RefSeq" id="WP_249476977.1">
    <property type="nucleotide sequence ID" value="NZ_CP097218.1"/>
</dbReference>
<feature type="region of interest" description="Disordered" evidence="1">
    <location>
        <begin position="255"/>
        <end position="274"/>
    </location>
</feature>
<feature type="compositionally biased region" description="Basic and acidic residues" evidence="1">
    <location>
        <begin position="258"/>
        <end position="268"/>
    </location>
</feature>
<gene>
    <name evidence="2" type="ORF">M4486_10260</name>
</gene>
<feature type="compositionally biased region" description="Low complexity" evidence="1">
    <location>
        <begin position="301"/>
        <end position="351"/>
    </location>
</feature>
<proteinExistence type="predicted"/>
<dbReference type="EMBL" id="CP097218">
    <property type="protein sequence ID" value="UQN28038.1"/>
    <property type="molecule type" value="Genomic_DNA"/>
</dbReference>
<dbReference type="Proteomes" id="UP001055868">
    <property type="component" value="Chromosome"/>
</dbReference>
<feature type="compositionally biased region" description="Polar residues" evidence="1">
    <location>
        <begin position="1"/>
        <end position="10"/>
    </location>
</feature>
<feature type="region of interest" description="Disordered" evidence="1">
    <location>
        <begin position="284"/>
        <end position="361"/>
    </location>
</feature>
<sequence length="361" mass="37785">MTAETDTPETGESAAPAPATAAAPAATRRPRARTARPKLDAVSAAAVDLAREALLEVTEPGQVGEHLRVEASGERLVTHVFACAMPGYSGWVWNVVLARAPRAKQATVCETVLLPGDGALLAPDWEPWSERLKPSDVGADDLLPYQEADERLEQGYEQTDDAEADRVAQWELGLGRPRVLSPVGREEAADRWFAGDFGPRPVSARKRRGTVTATCSSCGFLTLMAGSLRTEFGVCTNEWSVADGHVVHLDYGCGSHSETGKEESHQDSDPDEGVVVDEYRVDLDRSTSSDEGAAESEDAAGSEAAAETEAPAAAEEPGEAVVPGETEPAGEVVAAGEADAAGEGPDTAAEATADDSHTVAP</sequence>